<evidence type="ECO:0000256" key="4">
    <source>
        <dbReference type="ARBA" id="ARBA00022692"/>
    </source>
</evidence>
<dbReference type="InterPro" id="IPR006726">
    <property type="entry name" value="PHBA_efflux_AaeB/fusaric-R"/>
</dbReference>
<gene>
    <name evidence="9" type="ORF">D2T30_05015</name>
</gene>
<dbReference type="Pfam" id="PF04632">
    <property type="entry name" value="FUSC"/>
    <property type="match status" value="1"/>
</dbReference>
<dbReference type="AlphaFoldDB" id="A0A443JR97"/>
<evidence type="ECO:0000256" key="1">
    <source>
        <dbReference type="ARBA" id="ARBA00004651"/>
    </source>
</evidence>
<evidence type="ECO:0000256" key="7">
    <source>
        <dbReference type="SAM" id="MobiDB-lite"/>
    </source>
</evidence>
<keyword evidence="2" id="KW-0813">Transport</keyword>
<organism evidence="9 10">
    <name type="scientific">Paenirhodobacter populi</name>
    <dbReference type="NCBI Taxonomy" id="2306993"/>
    <lineage>
        <taxon>Bacteria</taxon>
        <taxon>Pseudomonadati</taxon>
        <taxon>Pseudomonadota</taxon>
        <taxon>Alphaproteobacteria</taxon>
        <taxon>Rhodobacterales</taxon>
        <taxon>Rhodobacter group</taxon>
        <taxon>Paenirhodobacter</taxon>
    </lineage>
</organism>
<dbReference type="Proteomes" id="UP000284476">
    <property type="component" value="Unassembled WGS sequence"/>
</dbReference>
<dbReference type="PANTHER" id="PTHR30509:SF9">
    <property type="entry name" value="MULTIDRUG RESISTANCE PROTEIN MDTO"/>
    <property type="match status" value="1"/>
</dbReference>
<comment type="subcellular location">
    <subcellularLocation>
        <location evidence="1">Cell membrane</location>
        <topology evidence="1">Multi-pass membrane protein</topology>
    </subcellularLocation>
</comment>
<evidence type="ECO:0000313" key="10">
    <source>
        <dbReference type="Proteomes" id="UP000284476"/>
    </source>
</evidence>
<dbReference type="GO" id="GO:0022857">
    <property type="term" value="F:transmembrane transporter activity"/>
    <property type="evidence" value="ECO:0007669"/>
    <property type="project" value="InterPro"/>
</dbReference>
<feature type="transmembrane region" description="Helical" evidence="8">
    <location>
        <begin position="553"/>
        <end position="575"/>
    </location>
</feature>
<feature type="transmembrane region" description="Helical" evidence="8">
    <location>
        <begin position="168"/>
        <end position="187"/>
    </location>
</feature>
<proteinExistence type="predicted"/>
<evidence type="ECO:0000313" key="9">
    <source>
        <dbReference type="EMBL" id="RWR22992.1"/>
    </source>
</evidence>
<accession>A0A443JR97</accession>
<keyword evidence="5 8" id="KW-1133">Transmembrane helix</keyword>
<feature type="compositionally biased region" description="Low complexity" evidence="7">
    <location>
        <begin position="1"/>
        <end position="22"/>
    </location>
</feature>
<feature type="region of interest" description="Disordered" evidence="7">
    <location>
        <begin position="1"/>
        <end position="36"/>
    </location>
</feature>
<reference evidence="9 10" key="2">
    <citation type="submission" date="2019-01" db="EMBL/GenBank/DDBJ databases">
        <authorList>
            <person name="Li Y."/>
        </authorList>
    </citation>
    <scope>NUCLEOTIDE SEQUENCE [LARGE SCALE GENOMIC DNA]</scope>
    <source>
        <strain evidence="9 10">SK2B-1</strain>
    </source>
</reference>
<evidence type="ECO:0000256" key="8">
    <source>
        <dbReference type="SAM" id="Phobius"/>
    </source>
</evidence>
<evidence type="ECO:0000256" key="2">
    <source>
        <dbReference type="ARBA" id="ARBA00022448"/>
    </source>
</evidence>
<dbReference type="GO" id="GO:0005886">
    <property type="term" value="C:plasma membrane"/>
    <property type="evidence" value="ECO:0007669"/>
    <property type="project" value="UniProtKB-SubCell"/>
</dbReference>
<sequence>MRSIRAPSSPSSRNSASAASNIRSRKPASRGLPRPRPEGFSGFAVMQILFTLPAGSENRRVCLFRQPSRPVFLTGWTAFRNAPMKNLNGALRDPLVRATALRLTLAAMIAMVVATGLGLENPWWAAMATWMIGQPPRGLLLERSVAQFVGTLLGAGAGVAIAFAGNPYLELTGLALWLAFCCGLANAMRHQRAYGAALAGLTASVVVTLTTGTGISPLNFAGARIADTLIGIGASLAVGFLLQPRARSQSLSARSANVLANGLRLVGMALQEHQTDLIARESAFLSALAAISAGAEDAAAGSFRARRRLRPLNTMFASLLDLIVVARMIRKASESRSFTEQADLPALRAELERAADVLEQTGELAPLRALGVVERTAAAHTELKAILGTFAAELREVAQSHRALADPSLIVATSRMRPQPDLTGLKRAMARGFLAIATSALIWIVTGWEAGRFLVLGASIFTVLFATLDQPLPLVRQGLIGGTVAALAAVAWRLDIVPFAELSWLSLLLALPLFCVASLLQAGRATVFAGLTFNMFFAVMARPVDMLPSSPQTVVSGAAMLIVGVVISDFFYRWILPMDVDRRRRHIETSIRREIAFVSLRAGTPWAERHLSRLRHLVLEMVMRARADTAVIGDAIAALSLGHIAMRLGQIVHQEAPAADVGGIARDCLRRLANPIEDPAGCGREILGSSQDGLPEKTTSTIRLAHLMARELIDHPRAFTSAAA</sequence>
<evidence type="ECO:0000256" key="3">
    <source>
        <dbReference type="ARBA" id="ARBA00022475"/>
    </source>
</evidence>
<keyword evidence="3" id="KW-1003">Cell membrane</keyword>
<name>A0A443JR97_9RHOB</name>
<feature type="transmembrane region" description="Helical" evidence="8">
    <location>
        <begin position="100"/>
        <end position="119"/>
    </location>
</feature>
<reference evidence="9 10" key="1">
    <citation type="submission" date="2019-01" db="EMBL/GenBank/DDBJ databases">
        <title>Sinorhodobacter populi sp. nov. isolated from the symptomatic bark tissue of Populus euramericana canker.</title>
        <authorList>
            <person name="Xu G."/>
        </authorList>
    </citation>
    <scope>NUCLEOTIDE SEQUENCE [LARGE SCALE GENOMIC DNA]</scope>
    <source>
        <strain evidence="9 10">SK2B-1</strain>
    </source>
</reference>
<feature type="transmembrane region" description="Helical" evidence="8">
    <location>
        <begin position="428"/>
        <end position="446"/>
    </location>
</feature>
<dbReference type="PANTHER" id="PTHR30509">
    <property type="entry name" value="P-HYDROXYBENZOIC ACID EFFLUX PUMP SUBUNIT-RELATED"/>
    <property type="match status" value="1"/>
</dbReference>
<feature type="transmembrane region" description="Helical" evidence="8">
    <location>
        <begin position="221"/>
        <end position="242"/>
    </location>
</feature>
<keyword evidence="4 8" id="KW-0812">Transmembrane</keyword>
<keyword evidence="6 8" id="KW-0472">Membrane</keyword>
<feature type="transmembrane region" description="Helical" evidence="8">
    <location>
        <begin position="194"/>
        <end position="215"/>
    </location>
</feature>
<evidence type="ECO:0000256" key="6">
    <source>
        <dbReference type="ARBA" id="ARBA00023136"/>
    </source>
</evidence>
<feature type="transmembrane region" description="Helical" evidence="8">
    <location>
        <begin position="504"/>
        <end position="533"/>
    </location>
</feature>
<comment type="caution">
    <text evidence="9">The sequence shown here is derived from an EMBL/GenBank/DDBJ whole genome shotgun (WGS) entry which is preliminary data.</text>
</comment>
<dbReference type="EMBL" id="SAUZ01000004">
    <property type="protein sequence ID" value="RWR22992.1"/>
    <property type="molecule type" value="Genomic_DNA"/>
</dbReference>
<evidence type="ECO:0000256" key="5">
    <source>
        <dbReference type="ARBA" id="ARBA00022989"/>
    </source>
</evidence>
<protein>
    <submittedName>
        <fullName evidence="9">FUSC family protein</fullName>
    </submittedName>
</protein>